<dbReference type="InterPro" id="IPR028012">
    <property type="entry name" value="Rua1_C"/>
</dbReference>
<comment type="caution">
    <text evidence="3">The sequence shown here is derived from an EMBL/GenBank/DDBJ whole genome shotgun (WGS) entry which is preliminary data.</text>
</comment>
<evidence type="ECO:0000259" key="2">
    <source>
        <dbReference type="Pfam" id="PF14616"/>
    </source>
</evidence>
<proteinExistence type="predicted"/>
<evidence type="ECO:0000313" key="4">
    <source>
        <dbReference type="Proteomes" id="UP000717328"/>
    </source>
</evidence>
<organism evidence="3 4">
    <name type="scientific">Sphagnurus paluster</name>
    <dbReference type="NCBI Taxonomy" id="117069"/>
    <lineage>
        <taxon>Eukaryota</taxon>
        <taxon>Fungi</taxon>
        <taxon>Dikarya</taxon>
        <taxon>Basidiomycota</taxon>
        <taxon>Agaricomycotina</taxon>
        <taxon>Agaricomycetes</taxon>
        <taxon>Agaricomycetidae</taxon>
        <taxon>Agaricales</taxon>
        <taxon>Tricholomatineae</taxon>
        <taxon>Lyophyllaceae</taxon>
        <taxon>Sphagnurus</taxon>
    </lineage>
</organism>
<sequence length="258" mass="27670">MFLAYASAQDVFLTATKTPPSLRASPTIPVSLLSPPVAPSTPFSARYTLSPISSGSSYISPIVRASSFCSDETLVNTPPASPISPLTPLTTPPRHRKRKRVSPDYSPTPLPRPKRVLRSRPNPPSPPPAPPSHSPPPSAPPSAPIFTTRALPPGLIPNPDYPLFYRRFPASSFYQLTPTSSPCLAGLPRPGGTYNPPRYPLDLYTPRFVRGIGASKRGLCPICIEPPARGGAGTKTWLAMKFSAYKWCVPLPLSSPPA</sequence>
<dbReference type="Proteomes" id="UP000717328">
    <property type="component" value="Unassembled WGS sequence"/>
</dbReference>
<feature type="compositionally biased region" description="Pro residues" evidence="1">
    <location>
        <begin position="121"/>
        <end position="143"/>
    </location>
</feature>
<reference evidence="3" key="1">
    <citation type="submission" date="2021-02" db="EMBL/GenBank/DDBJ databases">
        <authorList>
            <person name="Nieuwenhuis M."/>
            <person name="Van De Peppel L.J.J."/>
        </authorList>
    </citation>
    <scope>NUCLEOTIDE SEQUENCE</scope>
    <source>
        <strain evidence="3">D49</strain>
    </source>
</reference>
<protein>
    <recommendedName>
        <fullName evidence="2">Transcription regulator Rua1 C-terminal domain-containing protein</fullName>
    </recommendedName>
</protein>
<gene>
    <name evidence="3" type="ORF">H0H81_010764</name>
</gene>
<dbReference type="PRINTS" id="PR01217">
    <property type="entry name" value="PRICHEXTENSN"/>
</dbReference>
<accession>A0A9P7KIG8</accession>
<feature type="region of interest" description="Disordered" evidence="1">
    <location>
        <begin position="76"/>
        <end position="149"/>
    </location>
</feature>
<dbReference type="PANTHER" id="PTHR28125:SF2">
    <property type="entry name" value="MEIOTIC EXPRESSION UP-REGULATED PROTEIN 26"/>
    <property type="match status" value="1"/>
</dbReference>
<reference evidence="3" key="2">
    <citation type="submission" date="2021-10" db="EMBL/GenBank/DDBJ databases">
        <title>Phylogenomics reveals ancestral predisposition of the termite-cultivated fungus Termitomyces towards a domesticated lifestyle.</title>
        <authorList>
            <person name="Auxier B."/>
            <person name="Grum-Grzhimaylo A."/>
            <person name="Cardenas M.E."/>
            <person name="Lodge J.D."/>
            <person name="Laessoe T."/>
            <person name="Pedersen O."/>
            <person name="Smith M.E."/>
            <person name="Kuyper T.W."/>
            <person name="Franco-Molano E.A."/>
            <person name="Baroni T.J."/>
            <person name="Aanen D.K."/>
        </authorList>
    </citation>
    <scope>NUCLEOTIDE SEQUENCE</scope>
    <source>
        <strain evidence="3">D49</strain>
    </source>
</reference>
<dbReference type="OrthoDB" id="5595379at2759"/>
<keyword evidence="4" id="KW-1185">Reference proteome</keyword>
<dbReference type="EMBL" id="JABCKI010000349">
    <property type="protein sequence ID" value="KAG5650849.1"/>
    <property type="molecule type" value="Genomic_DNA"/>
</dbReference>
<feature type="domain" description="Transcription regulator Rua1 C-terminal" evidence="2">
    <location>
        <begin position="201"/>
        <end position="246"/>
    </location>
</feature>
<evidence type="ECO:0000256" key="1">
    <source>
        <dbReference type="SAM" id="MobiDB-lite"/>
    </source>
</evidence>
<dbReference type="Pfam" id="PF14616">
    <property type="entry name" value="Rua1_C"/>
    <property type="match status" value="1"/>
</dbReference>
<evidence type="ECO:0000313" key="3">
    <source>
        <dbReference type="EMBL" id="KAG5650849.1"/>
    </source>
</evidence>
<dbReference type="PANTHER" id="PTHR28125">
    <property type="entry name" value="MEIOTIC EXPRESSION UP-REGULATED PROTEIN 26"/>
    <property type="match status" value="1"/>
</dbReference>
<name>A0A9P7KIG8_9AGAR</name>
<dbReference type="AlphaFoldDB" id="A0A9P7KIG8"/>